<evidence type="ECO:0000256" key="2">
    <source>
        <dbReference type="ARBA" id="ARBA00022517"/>
    </source>
</evidence>
<evidence type="ECO:0000259" key="6">
    <source>
        <dbReference type="SMART" id="SM00732"/>
    </source>
</evidence>
<dbReference type="Proteomes" id="UP000257323">
    <property type="component" value="Unassembled WGS sequence"/>
</dbReference>
<dbReference type="EC" id="3.1.-.-" evidence="5"/>
<dbReference type="Gene3D" id="3.30.420.140">
    <property type="entry name" value="YqgF/RNase H-like domain"/>
    <property type="match status" value="1"/>
</dbReference>
<dbReference type="SMART" id="SM00732">
    <property type="entry name" value="YqgFc"/>
    <property type="match status" value="1"/>
</dbReference>
<dbReference type="EMBL" id="QUAH01000002">
    <property type="protein sequence ID" value="RFT16661.1"/>
    <property type="molecule type" value="Genomic_DNA"/>
</dbReference>
<keyword evidence="3 5" id="KW-0540">Nuclease</keyword>
<dbReference type="InterPro" id="IPR005227">
    <property type="entry name" value="YqgF"/>
</dbReference>
<dbReference type="HAMAP" id="MF_00651">
    <property type="entry name" value="Nuclease_YqgF"/>
    <property type="match status" value="1"/>
</dbReference>
<organism evidence="7 8">
    <name type="scientific">Candidatus Saccharicenans subterraneus</name>
    <dbReference type="NCBI Taxonomy" id="2508984"/>
    <lineage>
        <taxon>Bacteria</taxon>
        <taxon>Candidatus Aminicenantota</taxon>
        <taxon>Candidatus Aminicenantia</taxon>
        <taxon>Candidatus Aminicenantales</taxon>
        <taxon>Candidatus Saccharicenantaceae</taxon>
        <taxon>Candidatus Saccharicenans</taxon>
    </lineage>
</organism>
<evidence type="ECO:0000313" key="7">
    <source>
        <dbReference type="EMBL" id="RFT16661.1"/>
    </source>
</evidence>
<feature type="domain" description="YqgF/RNase H-like" evidence="6">
    <location>
        <begin position="2"/>
        <end position="103"/>
    </location>
</feature>
<dbReference type="SUPFAM" id="SSF53098">
    <property type="entry name" value="Ribonuclease H-like"/>
    <property type="match status" value="1"/>
</dbReference>
<dbReference type="Pfam" id="PF03652">
    <property type="entry name" value="RuvX"/>
    <property type="match status" value="1"/>
</dbReference>
<dbReference type="InterPro" id="IPR012337">
    <property type="entry name" value="RNaseH-like_sf"/>
</dbReference>
<accession>A0A3E2BPN1</accession>
<dbReference type="GO" id="GO:0005829">
    <property type="term" value="C:cytosol"/>
    <property type="evidence" value="ECO:0007669"/>
    <property type="project" value="TreeGrafter"/>
</dbReference>
<name>A0A3E2BPN1_9BACT</name>
<dbReference type="GO" id="GO:0004518">
    <property type="term" value="F:nuclease activity"/>
    <property type="evidence" value="ECO:0007669"/>
    <property type="project" value="UniProtKB-KW"/>
</dbReference>
<evidence type="ECO:0000256" key="3">
    <source>
        <dbReference type="ARBA" id="ARBA00022722"/>
    </source>
</evidence>
<dbReference type="InterPro" id="IPR037027">
    <property type="entry name" value="YqgF/RNaseH-like_dom_sf"/>
</dbReference>
<keyword evidence="4 5" id="KW-0378">Hydrolase</keyword>
<keyword evidence="1 5" id="KW-0963">Cytoplasm</keyword>
<comment type="subcellular location">
    <subcellularLocation>
        <location evidence="5">Cytoplasm</location>
    </subcellularLocation>
</comment>
<dbReference type="AlphaFoldDB" id="A0A3E2BPN1"/>
<comment type="caution">
    <text evidence="7">The sequence shown here is derived from an EMBL/GenBank/DDBJ whole genome shotgun (WGS) entry which is preliminary data.</text>
</comment>
<dbReference type="NCBIfam" id="TIGR00250">
    <property type="entry name" value="RNAse_H_YqgF"/>
    <property type="match status" value="1"/>
</dbReference>
<sequence>MGRILAIDFGDRHLGLALSDPLQFTAQPYGTYILKENEAENRAFFQKLVEEKKVEEIVLSWPLRMDGSEGRRAEVTREFAAWLEKVTGRKVIFWDERLTTQQAQRKLEGFRGDYREKKRREDQLAAVIILEAYLEKKRHHADNTTEDN</sequence>
<dbReference type="PANTHER" id="PTHR33317:SF4">
    <property type="entry name" value="POLYNUCLEOTIDYL TRANSFERASE, RIBONUCLEASE H-LIKE SUPERFAMILY PROTEIN"/>
    <property type="match status" value="1"/>
</dbReference>
<reference evidence="7 8" key="1">
    <citation type="submission" date="2018-08" db="EMBL/GenBank/DDBJ databases">
        <title>Genome analysis of the thermophilic bacterium of the candidate phylum Aminicenantes from deep subsurface aquifer revealed its physiology and ecological role.</title>
        <authorList>
            <person name="Kadnikov V.V."/>
            <person name="Mardanov A.V."/>
            <person name="Beletsky A.V."/>
            <person name="Karnachuk O.V."/>
            <person name="Ravin N.V."/>
        </authorList>
    </citation>
    <scope>NUCLEOTIDE SEQUENCE [LARGE SCALE GENOMIC DNA]</scope>
    <source>
        <strain evidence="7">BY38</strain>
    </source>
</reference>
<dbReference type="GO" id="GO:0000967">
    <property type="term" value="P:rRNA 5'-end processing"/>
    <property type="evidence" value="ECO:0007669"/>
    <property type="project" value="UniProtKB-UniRule"/>
</dbReference>
<evidence type="ECO:0000256" key="5">
    <source>
        <dbReference type="HAMAP-Rule" id="MF_00651"/>
    </source>
</evidence>
<evidence type="ECO:0000256" key="4">
    <source>
        <dbReference type="ARBA" id="ARBA00022801"/>
    </source>
</evidence>
<dbReference type="CDD" id="cd16964">
    <property type="entry name" value="YqgF"/>
    <property type="match status" value="1"/>
</dbReference>
<dbReference type="InterPro" id="IPR006641">
    <property type="entry name" value="YqgF/RNaseH-like_dom"/>
</dbReference>
<keyword evidence="2 5" id="KW-0690">Ribosome biogenesis</keyword>
<dbReference type="GO" id="GO:0016788">
    <property type="term" value="F:hydrolase activity, acting on ester bonds"/>
    <property type="evidence" value="ECO:0007669"/>
    <property type="project" value="UniProtKB-UniRule"/>
</dbReference>
<comment type="similarity">
    <text evidence="5">Belongs to the YqgF HJR family.</text>
</comment>
<comment type="function">
    <text evidence="5">Could be a nuclease involved in processing of the 5'-end of pre-16S rRNA.</text>
</comment>
<dbReference type="PANTHER" id="PTHR33317">
    <property type="entry name" value="POLYNUCLEOTIDYL TRANSFERASE, RIBONUCLEASE H-LIKE SUPERFAMILY PROTEIN"/>
    <property type="match status" value="1"/>
</dbReference>
<gene>
    <name evidence="7" type="ORF">OP8BY_1274</name>
</gene>
<protein>
    <recommendedName>
        <fullName evidence="5">Putative pre-16S rRNA nuclease</fullName>
        <ecNumber evidence="5">3.1.-.-</ecNumber>
    </recommendedName>
</protein>
<evidence type="ECO:0000256" key="1">
    <source>
        <dbReference type="ARBA" id="ARBA00022490"/>
    </source>
</evidence>
<evidence type="ECO:0000313" key="8">
    <source>
        <dbReference type="Proteomes" id="UP000257323"/>
    </source>
</evidence>
<proteinExistence type="inferred from homology"/>